<name>A0ABU3PEW8_9BURK</name>
<dbReference type="EMBL" id="JAVXZY010000007">
    <property type="protein sequence ID" value="MDT9000920.1"/>
    <property type="molecule type" value="Genomic_DNA"/>
</dbReference>
<comment type="caution">
    <text evidence="2">The sequence shown here is derived from an EMBL/GenBank/DDBJ whole genome shotgun (WGS) entry which is preliminary data.</text>
</comment>
<keyword evidence="3" id="KW-1185">Reference proteome</keyword>
<proteinExistence type="predicted"/>
<evidence type="ECO:0000313" key="3">
    <source>
        <dbReference type="Proteomes" id="UP001246372"/>
    </source>
</evidence>
<evidence type="ECO:0000313" key="2">
    <source>
        <dbReference type="EMBL" id="MDT9000920.1"/>
    </source>
</evidence>
<gene>
    <name evidence="2" type="ORF">RQP53_16710</name>
</gene>
<dbReference type="RefSeq" id="WP_315651807.1">
    <property type="nucleotide sequence ID" value="NZ_JAVXZY010000007.1"/>
</dbReference>
<reference evidence="2" key="1">
    <citation type="submission" date="2023-09" db="EMBL/GenBank/DDBJ databases">
        <title>Paucibacter sp. APW11 Genome sequencing and assembly.</title>
        <authorList>
            <person name="Kim I."/>
        </authorList>
    </citation>
    <scope>NUCLEOTIDE SEQUENCE</scope>
    <source>
        <strain evidence="2">APW11</strain>
    </source>
</reference>
<evidence type="ECO:0000256" key="1">
    <source>
        <dbReference type="SAM" id="MobiDB-lite"/>
    </source>
</evidence>
<dbReference type="Proteomes" id="UP001246372">
    <property type="component" value="Unassembled WGS sequence"/>
</dbReference>
<feature type="compositionally biased region" description="Low complexity" evidence="1">
    <location>
        <begin position="337"/>
        <end position="357"/>
    </location>
</feature>
<protein>
    <recommendedName>
        <fullName evidence="4">GspL cytoplasmic actin-ATPase-like domain-containing protein</fullName>
    </recommendedName>
</protein>
<feature type="region of interest" description="Disordered" evidence="1">
    <location>
        <begin position="337"/>
        <end position="360"/>
    </location>
</feature>
<sequence length="482" mass="51534">MNSASSLGAPAREGQVLRWRRALRARLAQPQQLWLNEAVAVAALDGVGRAEPLQDWASQQGGTALGLIVSEQLIHPLLCEPGLPLHGDEALQAYGRQQFLHYFGAAAQRWPLAAWRQAETAATAETAGDPAAAGVLALHLADWPARLQQLQAQQIRLSSLRPAALAALQTAAHQQPDWWQAESAALAWVEGSLLSWLQLRHGRVSQWRHLRLAAASGGSLAETLAELMAAAPGVQVLLKGYGLDTAAESALARLAGLRVLGRLDAPAPLAAHFELPAKHQATLAADFVVQRPPRSPIAWPLLGCGLLVLATALQQTWQTHQAREQLQTLLDQQTQRQARLAPRAAASKPARSATSKAQEADDWRAAAEVQALLQHRWDALLANVEQAGAETAGAISWLGLDYVAGRRELRLEGLANERLPALKLVDRLAAAPGWQDVIVGRLQNGSQGLVGQRFELSAKIRPAALQAALPAVAAVPASGAQR</sequence>
<accession>A0ABU3PEW8</accession>
<evidence type="ECO:0008006" key="4">
    <source>
        <dbReference type="Google" id="ProtNLM"/>
    </source>
</evidence>
<organism evidence="2 3">
    <name type="scientific">Roseateles aquae</name>
    <dbReference type="NCBI Taxonomy" id="3077235"/>
    <lineage>
        <taxon>Bacteria</taxon>
        <taxon>Pseudomonadati</taxon>
        <taxon>Pseudomonadota</taxon>
        <taxon>Betaproteobacteria</taxon>
        <taxon>Burkholderiales</taxon>
        <taxon>Sphaerotilaceae</taxon>
        <taxon>Roseateles</taxon>
    </lineage>
</organism>